<dbReference type="PATRIC" id="fig|991778.3.peg.4737"/>
<protein>
    <submittedName>
        <fullName evidence="2">Uncharacterized protein</fullName>
    </submittedName>
</protein>
<dbReference type="AlphaFoldDB" id="F2AXM1"/>
<feature type="compositionally biased region" description="Pro residues" evidence="1">
    <location>
        <begin position="1"/>
        <end position="11"/>
    </location>
</feature>
<feature type="region of interest" description="Disordered" evidence="1">
    <location>
        <begin position="1"/>
        <end position="49"/>
    </location>
</feature>
<evidence type="ECO:0000313" key="3">
    <source>
        <dbReference type="Proteomes" id="UP000006222"/>
    </source>
</evidence>
<dbReference type="Proteomes" id="UP000006222">
    <property type="component" value="Unassembled WGS sequence"/>
</dbReference>
<sequence>MAAAYTPPPTMASPRTPKKGLTQRGNKKRFMIDPNHTPTETKPRTAFRT</sequence>
<accession>F2AXM1</accession>
<comment type="caution">
    <text evidence="2">The sequence shown here is derived from an EMBL/GenBank/DDBJ whole genome shotgun (WGS) entry which is preliminary data.</text>
</comment>
<gene>
    <name evidence="2" type="ORF">RBWH47_00448</name>
</gene>
<dbReference type="EMBL" id="AFAR01000220">
    <property type="protein sequence ID" value="EGF25566.1"/>
    <property type="molecule type" value="Genomic_DNA"/>
</dbReference>
<reference evidence="2 3" key="1">
    <citation type="journal article" date="2013" name="Mar. Genomics">
        <title>Expression of sulfatases in Rhodopirellula baltica and the diversity of sulfatases in the genus Rhodopirellula.</title>
        <authorList>
            <person name="Wegner C.E."/>
            <person name="Richter-Heitmann T."/>
            <person name="Klindworth A."/>
            <person name="Klockow C."/>
            <person name="Richter M."/>
            <person name="Achstetter T."/>
            <person name="Glockner F.O."/>
            <person name="Harder J."/>
        </authorList>
    </citation>
    <scope>NUCLEOTIDE SEQUENCE [LARGE SCALE GENOMIC DNA]</scope>
    <source>
        <strain evidence="2 3">WH47</strain>
    </source>
</reference>
<evidence type="ECO:0000256" key="1">
    <source>
        <dbReference type="SAM" id="MobiDB-lite"/>
    </source>
</evidence>
<evidence type="ECO:0000313" key="2">
    <source>
        <dbReference type="EMBL" id="EGF25566.1"/>
    </source>
</evidence>
<proteinExistence type="predicted"/>
<name>F2AXM1_RHOBT</name>
<organism evidence="2 3">
    <name type="scientific">Rhodopirellula baltica WH47</name>
    <dbReference type="NCBI Taxonomy" id="991778"/>
    <lineage>
        <taxon>Bacteria</taxon>
        <taxon>Pseudomonadati</taxon>
        <taxon>Planctomycetota</taxon>
        <taxon>Planctomycetia</taxon>
        <taxon>Pirellulales</taxon>
        <taxon>Pirellulaceae</taxon>
        <taxon>Rhodopirellula</taxon>
    </lineage>
</organism>